<dbReference type="AlphaFoldDB" id="A0AAV5IY08"/>
<name>A0AAV5IY08_9ROSI</name>
<proteinExistence type="predicted"/>
<reference evidence="1 2" key="1">
    <citation type="journal article" date="2021" name="Commun. Biol.">
        <title>The genome of Shorea leprosula (Dipterocarpaceae) highlights the ecological relevance of drought in aseasonal tropical rainforests.</title>
        <authorList>
            <person name="Ng K.K.S."/>
            <person name="Kobayashi M.J."/>
            <person name="Fawcett J.A."/>
            <person name="Hatakeyama M."/>
            <person name="Paape T."/>
            <person name="Ng C.H."/>
            <person name="Ang C.C."/>
            <person name="Tnah L.H."/>
            <person name="Lee C.T."/>
            <person name="Nishiyama T."/>
            <person name="Sese J."/>
            <person name="O'Brien M.J."/>
            <person name="Copetti D."/>
            <person name="Mohd Noor M.I."/>
            <person name="Ong R.C."/>
            <person name="Putra M."/>
            <person name="Sireger I.Z."/>
            <person name="Indrioko S."/>
            <person name="Kosugi Y."/>
            <person name="Izuno A."/>
            <person name="Isagi Y."/>
            <person name="Lee S.L."/>
            <person name="Shimizu K.K."/>
        </authorList>
    </citation>
    <scope>NUCLEOTIDE SEQUENCE [LARGE SCALE GENOMIC DNA]</scope>
    <source>
        <strain evidence="1">214</strain>
    </source>
</reference>
<dbReference type="EMBL" id="BPVZ01000020">
    <property type="protein sequence ID" value="GKV03675.1"/>
    <property type="molecule type" value="Genomic_DNA"/>
</dbReference>
<dbReference type="Proteomes" id="UP001054252">
    <property type="component" value="Unassembled WGS sequence"/>
</dbReference>
<protein>
    <submittedName>
        <fullName evidence="1">Uncharacterized protein</fullName>
    </submittedName>
</protein>
<accession>A0AAV5IY08</accession>
<organism evidence="1 2">
    <name type="scientific">Rubroshorea leprosula</name>
    <dbReference type="NCBI Taxonomy" id="152421"/>
    <lineage>
        <taxon>Eukaryota</taxon>
        <taxon>Viridiplantae</taxon>
        <taxon>Streptophyta</taxon>
        <taxon>Embryophyta</taxon>
        <taxon>Tracheophyta</taxon>
        <taxon>Spermatophyta</taxon>
        <taxon>Magnoliopsida</taxon>
        <taxon>eudicotyledons</taxon>
        <taxon>Gunneridae</taxon>
        <taxon>Pentapetalae</taxon>
        <taxon>rosids</taxon>
        <taxon>malvids</taxon>
        <taxon>Malvales</taxon>
        <taxon>Dipterocarpaceae</taxon>
        <taxon>Rubroshorea</taxon>
    </lineage>
</organism>
<keyword evidence="2" id="KW-1185">Reference proteome</keyword>
<sequence>MIIASKSQEIRLLPGNHIQHFILIPLVLELRLVLRGQGMVRFYLFTTLQQWVQELGASGGLGPDGLGF</sequence>
<gene>
    <name evidence="1" type="ORF">SLEP1_g15940</name>
</gene>
<comment type="caution">
    <text evidence="1">The sequence shown here is derived from an EMBL/GenBank/DDBJ whole genome shotgun (WGS) entry which is preliminary data.</text>
</comment>
<evidence type="ECO:0000313" key="1">
    <source>
        <dbReference type="EMBL" id="GKV03675.1"/>
    </source>
</evidence>
<evidence type="ECO:0000313" key="2">
    <source>
        <dbReference type="Proteomes" id="UP001054252"/>
    </source>
</evidence>